<dbReference type="Gene3D" id="1.10.3210.10">
    <property type="entry name" value="Hypothetical protein af1432"/>
    <property type="match status" value="1"/>
</dbReference>
<reference evidence="3" key="1">
    <citation type="journal article" date="2019" name="Int. J. Syst. Evol. Microbiol.">
        <title>The Global Catalogue of Microorganisms (GCM) 10K type strain sequencing project: providing services to taxonomists for standard genome sequencing and annotation.</title>
        <authorList>
            <consortium name="The Broad Institute Genomics Platform"/>
            <consortium name="The Broad Institute Genome Sequencing Center for Infectious Disease"/>
            <person name="Wu L."/>
            <person name="Ma J."/>
        </authorList>
    </citation>
    <scope>NUCLEOTIDE SEQUENCE [LARGE SCALE GENOMIC DNA]</scope>
    <source>
        <strain evidence="3">KCTC 42182</strain>
    </source>
</reference>
<dbReference type="EC" id="3.1.4.-" evidence="2"/>
<keyword evidence="3" id="KW-1185">Reference proteome</keyword>
<dbReference type="PANTHER" id="PTHR45228:SF8">
    <property type="entry name" value="TWO-COMPONENT RESPONSE REGULATOR-RELATED"/>
    <property type="match status" value="1"/>
</dbReference>
<keyword evidence="2" id="KW-0378">Hydrolase</keyword>
<comment type="caution">
    <text evidence="2">The sequence shown here is derived from an EMBL/GenBank/DDBJ whole genome shotgun (WGS) entry which is preliminary data.</text>
</comment>
<dbReference type="GO" id="GO:0016787">
    <property type="term" value="F:hydrolase activity"/>
    <property type="evidence" value="ECO:0007669"/>
    <property type="project" value="UniProtKB-KW"/>
</dbReference>
<name>A0ABV7VEE6_9PROT</name>
<dbReference type="CDD" id="cd00077">
    <property type="entry name" value="HDc"/>
    <property type="match status" value="1"/>
</dbReference>
<protein>
    <submittedName>
        <fullName evidence="2">HD-GYP domain-containing protein</fullName>
        <ecNumber evidence="2">3.1.4.-</ecNumber>
    </submittedName>
</protein>
<evidence type="ECO:0000313" key="2">
    <source>
        <dbReference type="EMBL" id="MFC3675888.1"/>
    </source>
</evidence>
<organism evidence="2 3">
    <name type="scientific">Ferrovibrio xuzhouensis</name>
    <dbReference type="NCBI Taxonomy" id="1576914"/>
    <lineage>
        <taxon>Bacteria</taxon>
        <taxon>Pseudomonadati</taxon>
        <taxon>Pseudomonadota</taxon>
        <taxon>Alphaproteobacteria</taxon>
        <taxon>Rhodospirillales</taxon>
        <taxon>Rhodospirillaceae</taxon>
        <taxon>Ferrovibrio</taxon>
    </lineage>
</organism>
<accession>A0ABV7VEE6</accession>
<dbReference type="EMBL" id="JBHRYJ010000002">
    <property type="protein sequence ID" value="MFC3675888.1"/>
    <property type="molecule type" value="Genomic_DNA"/>
</dbReference>
<sequence length="221" mass="24319">MSVSDSSLLQIYPVVRGLARTAHAKDAATYEHGCRMVHSSAMLGEALGLDTEAIGALKVGSLLHDIGKCAIPDAVLFKPGRLEEAELRLMKRHSSSGHELLSGLGHPWLDCAAEVALFHHERHDGGGYPRGLAGEDIPLFARIVALTDVYDALRADRPYKKGTDHDEAVRVIAEGDHRTQPGHFDPEILAAFMKRAEDVRHIYRVPEALLNWPLGDPMQRR</sequence>
<dbReference type="Pfam" id="PF13487">
    <property type="entry name" value="HD_5"/>
    <property type="match status" value="1"/>
</dbReference>
<dbReference type="InterPro" id="IPR052020">
    <property type="entry name" value="Cyclic_di-GMP/3'3'-cGAMP_PDE"/>
</dbReference>
<dbReference type="SUPFAM" id="SSF109604">
    <property type="entry name" value="HD-domain/PDEase-like"/>
    <property type="match status" value="1"/>
</dbReference>
<dbReference type="InterPro" id="IPR037522">
    <property type="entry name" value="HD_GYP_dom"/>
</dbReference>
<dbReference type="InterPro" id="IPR003607">
    <property type="entry name" value="HD/PDEase_dom"/>
</dbReference>
<dbReference type="Proteomes" id="UP001595711">
    <property type="component" value="Unassembled WGS sequence"/>
</dbReference>
<proteinExistence type="predicted"/>
<dbReference type="SMART" id="SM00471">
    <property type="entry name" value="HDc"/>
    <property type="match status" value="1"/>
</dbReference>
<gene>
    <name evidence="2" type="ORF">ACFOOQ_10065</name>
</gene>
<dbReference type="PANTHER" id="PTHR45228">
    <property type="entry name" value="CYCLIC DI-GMP PHOSPHODIESTERASE TM_0186-RELATED"/>
    <property type="match status" value="1"/>
</dbReference>
<dbReference type="PROSITE" id="PS51832">
    <property type="entry name" value="HD_GYP"/>
    <property type="match status" value="1"/>
</dbReference>
<dbReference type="RefSeq" id="WP_379725461.1">
    <property type="nucleotide sequence ID" value="NZ_JBHRYJ010000002.1"/>
</dbReference>
<evidence type="ECO:0000259" key="1">
    <source>
        <dbReference type="PROSITE" id="PS51832"/>
    </source>
</evidence>
<evidence type="ECO:0000313" key="3">
    <source>
        <dbReference type="Proteomes" id="UP001595711"/>
    </source>
</evidence>
<feature type="domain" description="HD-GYP" evidence="1">
    <location>
        <begin position="7"/>
        <end position="208"/>
    </location>
</feature>